<protein>
    <submittedName>
        <fullName evidence="2">Uncharacterized protein</fullName>
    </submittedName>
</protein>
<evidence type="ECO:0000313" key="2">
    <source>
        <dbReference type="EMBL" id="CAE7499817.1"/>
    </source>
</evidence>
<keyword evidence="3" id="KW-1185">Reference proteome</keyword>
<organism evidence="2 3">
    <name type="scientific">Symbiodinium natans</name>
    <dbReference type="NCBI Taxonomy" id="878477"/>
    <lineage>
        <taxon>Eukaryota</taxon>
        <taxon>Sar</taxon>
        <taxon>Alveolata</taxon>
        <taxon>Dinophyceae</taxon>
        <taxon>Suessiales</taxon>
        <taxon>Symbiodiniaceae</taxon>
        <taxon>Symbiodinium</taxon>
    </lineage>
</organism>
<accession>A0A812STA8</accession>
<gene>
    <name evidence="2" type="ORF">SNAT2548_LOCUS27994</name>
</gene>
<reference evidence="2" key="1">
    <citation type="submission" date="2021-02" db="EMBL/GenBank/DDBJ databases">
        <authorList>
            <person name="Dougan E. K."/>
            <person name="Rhodes N."/>
            <person name="Thang M."/>
            <person name="Chan C."/>
        </authorList>
    </citation>
    <scope>NUCLEOTIDE SEQUENCE</scope>
</reference>
<sequence>MQVFLDRRFRKNYARVYNSEGWADTAWVNYVAVPSNGKGVFGKLTERLVDSVHRFSQHPIVVVNFGTKAPEELDPEKFPHLVLLHARGLKPIPISFNFNKLRAVLLAQVKVGASLDSDMLMVTAQADHLLNRTAEEITEKYPFPMMPTHFLDRDVRDSDTAKRLHEGNFLSFSCKDCPTPTMRWGQAQPTWTYWSLPFLSRWLSAKVAGRKEQGVPTAGIAEDEDLLNVALWQEGATKAWCAFQTGGINFLWENVDPQHPPGPYPYYEFRDPRVAMPAMTVLCIIWLKAEMTRNTALVPLEEDSEATASCKASATQKAFLDHVEAGRLDRVEDMLEFHSDKIDVNFQDPVHGRTPLMLAALAGNLDLVEVLLEARADPHIRERTEMCYTPLEAAQVIMEDEDGDFEELVQLLAKASGYDHLPPRRSDPGYDFRR</sequence>
<dbReference type="Gene3D" id="1.25.40.20">
    <property type="entry name" value="Ankyrin repeat-containing domain"/>
    <property type="match status" value="1"/>
</dbReference>
<dbReference type="Pfam" id="PF00023">
    <property type="entry name" value="Ank"/>
    <property type="match status" value="1"/>
</dbReference>
<dbReference type="InterPro" id="IPR036770">
    <property type="entry name" value="Ankyrin_rpt-contain_sf"/>
</dbReference>
<dbReference type="AlphaFoldDB" id="A0A812STA8"/>
<keyword evidence="1" id="KW-0040">ANK repeat</keyword>
<dbReference type="PROSITE" id="PS50297">
    <property type="entry name" value="ANK_REP_REGION"/>
    <property type="match status" value="1"/>
</dbReference>
<dbReference type="EMBL" id="CAJNDS010002498">
    <property type="protein sequence ID" value="CAE7499817.1"/>
    <property type="molecule type" value="Genomic_DNA"/>
</dbReference>
<proteinExistence type="predicted"/>
<evidence type="ECO:0000313" key="3">
    <source>
        <dbReference type="Proteomes" id="UP000604046"/>
    </source>
</evidence>
<evidence type="ECO:0000256" key="1">
    <source>
        <dbReference type="PROSITE-ProRule" id="PRU00023"/>
    </source>
</evidence>
<name>A0A812STA8_9DINO</name>
<dbReference type="PROSITE" id="PS50088">
    <property type="entry name" value="ANK_REPEAT"/>
    <property type="match status" value="1"/>
</dbReference>
<dbReference type="Proteomes" id="UP000604046">
    <property type="component" value="Unassembled WGS sequence"/>
</dbReference>
<dbReference type="SUPFAM" id="SSF48403">
    <property type="entry name" value="Ankyrin repeat"/>
    <property type="match status" value="1"/>
</dbReference>
<dbReference type="SMART" id="SM00248">
    <property type="entry name" value="ANK"/>
    <property type="match status" value="1"/>
</dbReference>
<dbReference type="OrthoDB" id="411156at2759"/>
<comment type="caution">
    <text evidence="2">The sequence shown here is derived from an EMBL/GenBank/DDBJ whole genome shotgun (WGS) entry which is preliminary data.</text>
</comment>
<dbReference type="InterPro" id="IPR002110">
    <property type="entry name" value="Ankyrin_rpt"/>
</dbReference>
<feature type="repeat" description="ANK" evidence="1">
    <location>
        <begin position="351"/>
        <end position="383"/>
    </location>
</feature>